<dbReference type="PANTHER" id="PTHR38441:SF1">
    <property type="entry name" value="MEMBRANE PROTEIN"/>
    <property type="match status" value="1"/>
</dbReference>
<dbReference type="Pfam" id="PF04341">
    <property type="entry name" value="DUF485"/>
    <property type="match status" value="1"/>
</dbReference>
<keyword evidence="3" id="KW-1185">Reference proteome</keyword>
<organism evidence="2 3">
    <name type="scientific">Corynebacterium gallinarum</name>
    <dbReference type="NCBI Taxonomy" id="2762214"/>
    <lineage>
        <taxon>Bacteria</taxon>
        <taxon>Bacillati</taxon>
        <taxon>Actinomycetota</taxon>
        <taxon>Actinomycetes</taxon>
        <taxon>Mycobacteriales</taxon>
        <taxon>Corynebacteriaceae</taxon>
        <taxon>Corynebacterium</taxon>
    </lineage>
</organism>
<protein>
    <submittedName>
        <fullName evidence="2">DUF485 domain-containing protein</fullName>
    </submittedName>
</protein>
<keyword evidence="1" id="KW-1133">Transmembrane helix</keyword>
<dbReference type="Proteomes" id="UP000650224">
    <property type="component" value="Unassembled WGS sequence"/>
</dbReference>
<evidence type="ECO:0000313" key="2">
    <source>
        <dbReference type="EMBL" id="MBD8030867.1"/>
    </source>
</evidence>
<feature type="transmembrane region" description="Helical" evidence="1">
    <location>
        <begin position="30"/>
        <end position="52"/>
    </location>
</feature>
<evidence type="ECO:0000313" key="3">
    <source>
        <dbReference type="Proteomes" id="UP000650224"/>
    </source>
</evidence>
<dbReference type="EMBL" id="JACSPR010000008">
    <property type="protein sequence ID" value="MBD8030867.1"/>
    <property type="molecule type" value="Genomic_DNA"/>
</dbReference>
<dbReference type="InterPro" id="IPR007436">
    <property type="entry name" value="DUF485"/>
</dbReference>
<gene>
    <name evidence="2" type="ORF">H9627_11155</name>
</gene>
<evidence type="ECO:0000256" key="1">
    <source>
        <dbReference type="SAM" id="Phobius"/>
    </source>
</evidence>
<accession>A0A8I0HNV6</accession>
<proteinExistence type="predicted"/>
<dbReference type="AlphaFoldDB" id="A0A8I0HNV6"/>
<dbReference type="RefSeq" id="WP_191734113.1">
    <property type="nucleotide sequence ID" value="NZ_JACSPR010000008.1"/>
</dbReference>
<keyword evidence="1" id="KW-0812">Transmembrane</keyword>
<keyword evidence="1" id="KW-0472">Membrane</keyword>
<feature type="transmembrane region" description="Helical" evidence="1">
    <location>
        <begin position="64"/>
        <end position="86"/>
    </location>
</feature>
<name>A0A8I0HNV6_9CORY</name>
<dbReference type="PANTHER" id="PTHR38441">
    <property type="entry name" value="INTEGRAL MEMBRANE PROTEIN-RELATED"/>
    <property type="match status" value="1"/>
</dbReference>
<sequence length="120" mass="13462">MNPSAPTPEEFLEVSESREFGELRSTFRRFAFPMTIAFLVWFFFYIITATYATDFVSTRVYGAINVGMILGLAQFVTAGLVTWAYVRFADKKLDPATAAIRAQIEDDSRATNADLEGQVN</sequence>
<comment type="caution">
    <text evidence="2">The sequence shown here is derived from an EMBL/GenBank/DDBJ whole genome shotgun (WGS) entry which is preliminary data.</text>
</comment>
<reference evidence="2 3" key="1">
    <citation type="submission" date="2020-08" db="EMBL/GenBank/DDBJ databases">
        <title>A Genomic Blueprint of the Chicken Gut Microbiome.</title>
        <authorList>
            <person name="Gilroy R."/>
            <person name="Ravi A."/>
            <person name="Getino M."/>
            <person name="Pursley I."/>
            <person name="Horton D.L."/>
            <person name="Alikhan N.-F."/>
            <person name="Baker D."/>
            <person name="Gharbi K."/>
            <person name="Hall N."/>
            <person name="Watson M."/>
            <person name="Adriaenssens E.M."/>
            <person name="Foster-Nyarko E."/>
            <person name="Jarju S."/>
            <person name="Secka A."/>
            <person name="Antonio M."/>
            <person name="Oren A."/>
            <person name="Chaudhuri R."/>
            <person name="La Ragione R.M."/>
            <person name="Hildebrand F."/>
            <person name="Pallen M.J."/>
        </authorList>
    </citation>
    <scope>NUCLEOTIDE SEQUENCE [LARGE SCALE GENOMIC DNA]</scope>
    <source>
        <strain evidence="2 3">Sa1YVA5</strain>
    </source>
</reference>